<dbReference type="EMBL" id="BMNG01000001">
    <property type="protein sequence ID" value="GGO35866.1"/>
    <property type="molecule type" value="Genomic_DNA"/>
</dbReference>
<sequence>MDQYDREHRKHMSTQRASQYRRRLGLVAVAVITTASLAACGGGSGKKSGKSGGSGANNEATEAPKNLKLGQPGPDQEITRYKKTAKFSLTPTKVTEGKPADLKELGDDKKYAGKKIAWIYVKAKHVAGAASIKGPMVMSEVNAETGAGAPATKFILIGSLSSQPADCLDTGKKEISSEDIWKKGEERTLCEPYLIPATEKVKSVTYSQGYYKEPLKWAVK</sequence>
<evidence type="ECO:0000313" key="2">
    <source>
        <dbReference type="EMBL" id="GGO35866.1"/>
    </source>
</evidence>
<evidence type="ECO:0000256" key="1">
    <source>
        <dbReference type="SAM" id="MobiDB-lite"/>
    </source>
</evidence>
<reference evidence="3" key="1">
    <citation type="journal article" date="2019" name="Int. J. Syst. Evol. Microbiol.">
        <title>The Global Catalogue of Microorganisms (GCM) 10K type strain sequencing project: providing services to taxonomists for standard genome sequencing and annotation.</title>
        <authorList>
            <consortium name="The Broad Institute Genomics Platform"/>
            <consortium name="The Broad Institute Genome Sequencing Center for Infectious Disease"/>
            <person name="Wu L."/>
            <person name="Ma J."/>
        </authorList>
    </citation>
    <scope>NUCLEOTIDE SEQUENCE [LARGE SCALE GENOMIC DNA]</scope>
    <source>
        <strain evidence="3">CGMCC 4.7349</strain>
    </source>
</reference>
<keyword evidence="3" id="KW-1185">Reference proteome</keyword>
<feature type="region of interest" description="Disordered" evidence="1">
    <location>
        <begin position="41"/>
        <end position="76"/>
    </location>
</feature>
<name>A0ABQ2LJG1_9ACTN</name>
<accession>A0ABQ2LJG1</accession>
<evidence type="ECO:0008006" key="4">
    <source>
        <dbReference type="Google" id="ProtNLM"/>
    </source>
</evidence>
<organism evidence="2 3">
    <name type="scientific">Streptomyces lasiicapitis</name>
    <dbReference type="NCBI Taxonomy" id="1923961"/>
    <lineage>
        <taxon>Bacteria</taxon>
        <taxon>Bacillati</taxon>
        <taxon>Actinomycetota</taxon>
        <taxon>Actinomycetes</taxon>
        <taxon>Kitasatosporales</taxon>
        <taxon>Streptomycetaceae</taxon>
        <taxon>Streptomyces</taxon>
    </lineage>
</organism>
<comment type="caution">
    <text evidence="2">The sequence shown here is derived from an EMBL/GenBank/DDBJ whole genome shotgun (WGS) entry which is preliminary data.</text>
</comment>
<protein>
    <recommendedName>
        <fullName evidence="4">Lipoprotein</fullName>
    </recommendedName>
</protein>
<gene>
    <name evidence="2" type="ORF">GCM10012286_07070</name>
</gene>
<proteinExistence type="predicted"/>
<dbReference type="Proteomes" id="UP000656881">
    <property type="component" value="Unassembled WGS sequence"/>
</dbReference>
<feature type="compositionally biased region" description="Gly residues" evidence="1">
    <location>
        <begin position="41"/>
        <end position="55"/>
    </location>
</feature>
<evidence type="ECO:0000313" key="3">
    <source>
        <dbReference type="Proteomes" id="UP000656881"/>
    </source>
</evidence>